<keyword evidence="4" id="KW-1185">Reference proteome</keyword>
<feature type="domain" description="U-box" evidence="2">
    <location>
        <begin position="54"/>
        <end position="129"/>
    </location>
</feature>
<feature type="compositionally biased region" description="Low complexity" evidence="1">
    <location>
        <begin position="203"/>
        <end position="227"/>
    </location>
</feature>
<dbReference type="SMART" id="SM00504">
    <property type="entry name" value="Ubox"/>
    <property type="match status" value="1"/>
</dbReference>
<dbReference type="KEGG" id="csl:COCSUDRAFT_47387"/>
<dbReference type="EMBL" id="AGSI01000007">
    <property type="protein sequence ID" value="EIE23667.1"/>
    <property type="molecule type" value="Genomic_DNA"/>
</dbReference>
<organism evidence="3 4">
    <name type="scientific">Coccomyxa subellipsoidea (strain C-169)</name>
    <name type="common">Green microalga</name>
    <dbReference type="NCBI Taxonomy" id="574566"/>
    <lineage>
        <taxon>Eukaryota</taxon>
        <taxon>Viridiplantae</taxon>
        <taxon>Chlorophyta</taxon>
        <taxon>core chlorophytes</taxon>
        <taxon>Trebouxiophyceae</taxon>
        <taxon>Trebouxiophyceae incertae sedis</taxon>
        <taxon>Coccomyxaceae</taxon>
        <taxon>Coccomyxa</taxon>
        <taxon>Coccomyxa subellipsoidea</taxon>
    </lineage>
</organism>
<accession>I0YZ48</accession>
<dbReference type="eggNOG" id="KOG0167">
    <property type="taxonomic scope" value="Eukaryota"/>
</dbReference>
<dbReference type="UniPathway" id="UPA00143"/>
<dbReference type="PANTHER" id="PTHR22849:SF163">
    <property type="entry name" value="U-BOX DOMAIN-CONTAINING PROTEIN"/>
    <property type="match status" value="1"/>
</dbReference>
<dbReference type="SUPFAM" id="SSF57850">
    <property type="entry name" value="RING/U-box"/>
    <property type="match status" value="1"/>
</dbReference>
<name>I0YZ48_COCSC</name>
<feature type="region of interest" description="Disordered" evidence="1">
    <location>
        <begin position="250"/>
        <end position="269"/>
    </location>
</feature>
<dbReference type="InterPro" id="IPR045185">
    <property type="entry name" value="PUB22/23/24-like"/>
</dbReference>
<dbReference type="PANTHER" id="PTHR22849">
    <property type="entry name" value="WDSAM1 PROTEIN"/>
    <property type="match status" value="1"/>
</dbReference>
<gene>
    <name evidence="3" type="ORF">COCSUDRAFT_47387</name>
</gene>
<feature type="region of interest" description="Disordered" evidence="1">
    <location>
        <begin position="154"/>
        <end position="227"/>
    </location>
</feature>
<dbReference type="GeneID" id="17041659"/>
<dbReference type="OrthoDB" id="535898at2759"/>
<feature type="region of interest" description="Disordered" evidence="1">
    <location>
        <begin position="540"/>
        <end position="572"/>
    </location>
</feature>
<dbReference type="InterPro" id="IPR045210">
    <property type="entry name" value="RING-Ubox_PUB"/>
</dbReference>
<feature type="compositionally biased region" description="Polar residues" evidence="1">
    <location>
        <begin position="560"/>
        <end position="571"/>
    </location>
</feature>
<dbReference type="Proteomes" id="UP000007264">
    <property type="component" value="Unassembled WGS sequence"/>
</dbReference>
<evidence type="ECO:0000259" key="2">
    <source>
        <dbReference type="PROSITE" id="PS51698"/>
    </source>
</evidence>
<dbReference type="CDD" id="cd16664">
    <property type="entry name" value="RING-Ubox_PUB"/>
    <property type="match status" value="1"/>
</dbReference>
<protein>
    <submittedName>
        <fullName evidence="3">U-box-domain-containing protein</fullName>
    </submittedName>
</protein>
<dbReference type="GO" id="GO:0061630">
    <property type="term" value="F:ubiquitin protein ligase activity"/>
    <property type="evidence" value="ECO:0007669"/>
    <property type="project" value="InterPro"/>
</dbReference>
<comment type="caution">
    <text evidence="3">The sequence shown here is derived from an EMBL/GenBank/DDBJ whole genome shotgun (WGS) entry which is preliminary data.</text>
</comment>
<dbReference type="Pfam" id="PF04564">
    <property type="entry name" value="U-box"/>
    <property type="match status" value="1"/>
</dbReference>
<feature type="region of interest" description="Disordered" evidence="1">
    <location>
        <begin position="408"/>
        <end position="464"/>
    </location>
</feature>
<dbReference type="InterPro" id="IPR003613">
    <property type="entry name" value="Ubox_domain"/>
</dbReference>
<dbReference type="GO" id="GO:0016567">
    <property type="term" value="P:protein ubiquitination"/>
    <property type="evidence" value="ECO:0007669"/>
    <property type="project" value="UniProtKB-UniPathway"/>
</dbReference>
<evidence type="ECO:0000313" key="3">
    <source>
        <dbReference type="EMBL" id="EIE23667.1"/>
    </source>
</evidence>
<reference evidence="3 4" key="1">
    <citation type="journal article" date="2012" name="Genome Biol.">
        <title>The genome of the polar eukaryotic microalga coccomyxa subellipsoidea reveals traits of cold adaptation.</title>
        <authorList>
            <person name="Blanc G."/>
            <person name="Agarkova I."/>
            <person name="Grimwood J."/>
            <person name="Kuo A."/>
            <person name="Brueggeman A."/>
            <person name="Dunigan D."/>
            <person name="Gurnon J."/>
            <person name="Ladunga I."/>
            <person name="Lindquist E."/>
            <person name="Lucas S."/>
            <person name="Pangilinan J."/>
            <person name="Proschold T."/>
            <person name="Salamov A."/>
            <person name="Schmutz J."/>
            <person name="Weeks D."/>
            <person name="Yamada T."/>
            <person name="Claverie J.M."/>
            <person name="Grigoriev I."/>
            <person name="Van Etten J."/>
            <person name="Lomsadze A."/>
            <person name="Borodovsky M."/>
        </authorList>
    </citation>
    <scope>NUCLEOTIDE SEQUENCE [LARGE SCALE GENOMIC DNA]</scope>
    <source>
        <strain evidence="3 4">C-169</strain>
    </source>
</reference>
<dbReference type="AlphaFoldDB" id="I0YZ48"/>
<feature type="compositionally biased region" description="Basic residues" evidence="1">
    <location>
        <begin position="435"/>
        <end position="450"/>
    </location>
</feature>
<dbReference type="RefSeq" id="XP_005648211.1">
    <property type="nucleotide sequence ID" value="XM_005648154.1"/>
</dbReference>
<dbReference type="InterPro" id="IPR013083">
    <property type="entry name" value="Znf_RING/FYVE/PHD"/>
</dbReference>
<evidence type="ECO:0000256" key="1">
    <source>
        <dbReference type="SAM" id="MobiDB-lite"/>
    </source>
</evidence>
<sequence length="700" mass="73514">MEGPKHRMSGNGAHTPEKRKLLVAESPNAGAAAFQTWLEEEEEEWRVGQKLAATCPAEFICPISLDMMTEPVILAETGMTYERAAIRKWFFMGGDTCPLTGVRLSTTKVMAHKHLQRRIEKWVRTRGMPHDDEESMADSLKAAMQSSFDEPDLCARSLGGLEDHGAAPGSPGASTTAPSTVGASTIGPSSIHKMSKPGKARSEGSSSRRGGRSRSAAAPAPAAADSNVKRSSILLRALSSSTLAILTSAASSRAATPNATPRSKCEPVCEGDPSCEVTAVPEDAPEELLLLAPPNSPAVLPTGCDTASGQHKRTVSLEELPRAPRGTRISVSNPVYREFKFERADEPASPFPAKPAAAALSTQIHATCSGASESVELVEGPVVEELQAEKVDLPLEEGGVVLGEAAPMAPPETDAECGAAPNGGGGDGVAEPQGKRSKAKKGKEKKRRHKAEWVSVTEAPPSDGCTLAGAHQLEAASRCTSTASYFTTVEQSGETEGTPAPAALSKPACDPAGHAPPPEGTSRARSGLLRALSRSFSSRRALRPDCEGRSSGRGYLPSRLSETGTGKQTSPALHKPVSLLGLSLPSATSGAIVARASAERQRSVAALLTSAAVPGLTALALRTLSCLGYHRLFWMRCFGGCMSAPDVLSLDIPEDAGMRMQSILDADEYFHSEDAEVVSVHRFARRIIADYMPPVTAGVP</sequence>
<feature type="region of interest" description="Disordered" evidence="1">
    <location>
        <begin position="490"/>
        <end position="525"/>
    </location>
</feature>
<dbReference type="PROSITE" id="PS51698">
    <property type="entry name" value="U_BOX"/>
    <property type="match status" value="1"/>
</dbReference>
<proteinExistence type="predicted"/>
<evidence type="ECO:0000313" key="4">
    <source>
        <dbReference type="Proteomes" id="UP000007264"/>
    </source>
</evidence>
<dbReference type="Gene3D" id="3.30.40.10">
    <property type="entry name" value="Zinc/RING finger domain, C3HC4 (zinc finger)"/>
    <property type="match status" value="1"/>
</dbReference>
<feature type="compositionally biased region" description="Polar residues" evidence="1">
    <location>
        <begin position="172"/>
        <end position="188"/>
    </location>
</feature>